<feature type="transmembrane region" description="Helical" evidence="1">
    <location>
        <begin position="293"/>
        <end position="309"/>
    </location>
</feature>
<accession>A0A6J8B930</accession>
<reference evidence="3 4" key="1">
    <citation type="submission" date="2020-06" db="EMBL/GenBank/DDBJ databases">
        <authorList>
            <person name="Li R."/>
            <person name="Bekaert M."/>
        </authorList>
    </citation>
    <scope>NUCLEOTIDE SEQUENCE [LARGE SCALE GENOMIC DNA]</scope>
    <source>
        <strain evidence="4">wild</strain>
    </source>
</reference>
<feature type="transmembrane region" description="Helical" evidence="1">
    <location>
        <begin position="213"/>
        <end position="232"/>
    </location>
</feature>
<feature type="transmembrane region" description="Helical" evidence="1">
    <location>
        <begin position="462"/>
        <end position="483"/>
    </location>
</feature>
<feature type="signal peptide" evidence="2">
    <location>
        <begin position="1"/>
        <end position="25"/>
    </location>
</feature>
<evidence type="ECO:0000256" key="1">
    <source>
        <dbReference type="SAM" id="Phobius"/>
    </source>
</evidence>
<proteinExistence type="predicted"/>
<sequence>MKFQISCRLFILLVIIINLFGLSKQDEHSANVSLCKFDIMNVDEVKRTFEDFNSMDNVWLIYIDLTLQPATFIDETKFDDKQINGLTRWTWVPRKHSYLLTYPVDLAAITFRISRNVEKQIAVSVNASFMFDKMNLQNYSMCIESLYATILENILNGNKTDWFFCNRYFEGQDYKTVLYELTGSWLGYNFACFDSIHHKVTSATFIKTGTVNIVINIFIFLLCLYFPLLFLLMPDRFNIDRDDARFYRKGEYPYSFARIILRMHDTHIQETAEISSVEEWLDQFDIKQYKPEIHVFSFLYIVTLVMYILENNFIKQKLLDLLFKIEKDWQSQRERDRDVNAEGQIERIYVHDFDRIAEKYLPFRNQIFYLILKITLTSLFLYVTFDSINQGENNKFTIAFLPTIITVALPELAEKLFSPFNIEETLKLHEDEIKSDFLEGLNNTIPKTIVSNIQADNRMERIMLVFPVVYSVFVFCCFIRNTICLRPSSFNTRPCPTTCTVCCIRINENNDHDENDEPDVMIPLR</sequence>
<name>A0A6J8B930_MYTCO</name>
<evidence type="ECO:0000313" key="4">
    <source>
        <dbReference type="Proteomes" id="UP000507470"/>
    </source>
</evidence>
<keyword evidence="1" id="KW-0812">Transmembrane</keyword>
<protein>
    <submittedName>
        <fullName evidence="3">Uncharacterized protein</fullName>
    </submittedName>
</protein>
<keyword evidence="2" id="KW-0732">Signal</keyword>
<dbReference type="AlphaFoldDB" id="A0A6J8B930"/>
<feature type="transmembrane region" description="Helical" evidence="1">
    <location>
        <begin position="367"/>
        <end position="385"/>
    </location>
</feature>
<keyword evidence="4" id="KW-1185">Reference proteome</keyword>
<keyword evidence="1" id="KW-1133">Transmembrane helix</keyword>
<dbReference type="OrthoDB" id="6160294at2759"/>
<evidence type="ECO:0000313" key="3">
    <source>
        <dbReference type="EMBL" id="CAC5380438.1"/>
    </source>
</evidence>
<organism evidence="3 4">
    <name type="scientific">Mytilus coruscus</name>
    <name type="common">Sea mussel</name>
    <dbReference type="NCBI Taxonomy" id="42192"/>
    <lineage>
        <taxon>Eukaryota</taxon>
        <taxon>Metazoa</taxon>
        <taxon>Spiralia</taxon>
        <taxon>Lophotrochozoa</taxon>
        <taxon>Mollusca</taxon>
        <taxon>Bivalvia</taxon>
        <taxon>Autobranchia</taxon>
        <taxon>Pteriomorphia</taxon>
        <taxon>Mytilida</taxon>
        <taxon>Mytiloidea</taxon>
        <taxon>Mytilidae</taxon>
        <taxon>Mytilinae</taxon>
        <taxon>Mytilus</taxon>
    </lineage>
</organism>
<dbReference type="EMBL" id="CACVKT020002887">
    <property type="protein sequence ID" value="CAC5380438.1"/>
    <property type="molecule type" value="Genomic_DNA"/>
</dbReference>
<feature type="chain" id="PRO_5026959365" evidence="2">
    <location>
        <begin position="26"/>
        <end position="525"/>
    </location>
</feature>
<evidence type="ECO:0000256" key="2">
    <source>
        <dbReference type="SAM" id="SignalP"/>
    </source>
</evidence>
<dbReference type="Proteomes" id="UP000507470">
    <property type="component" value="Unassembled WGS sequence"/>
</dbReference>
<gene>
    <name evidence="3" type="ORF">MCOR_16394</name>
</gene>
<keyword evidence="1" id="KW-0472">Membrane</keyword>